<dbReference type="GO" id="GO:0043190">
    <property type="term" value="C:ATP-binding cassette (ABC) transporter complex"/>
    <property type="evidence" value="ECO:0007669"/>
    <property type="project" value="InterPro"/>
</dbReference>
<gene>
    <name evidence="14" type="ORF">HF896_08115</name>
</gene>
<feature type="domain" description="ABC transmembrane type-1" evidence="13">
    <location>
        <begin position="22"/>
        <end position="219"/>
    </location>
</feature>
<dbReference type="Pfam" id="PF00528">
    <property type="entry name" value="BPD_transp_1"/>
    <property type="match status" value="1"/>
</dbReference>
<dbReference type="CDD" id="cd06261">
    <property type="entry name" value="TM_PBP2"/>
    <property type="match status" value="1"/>
</dbReference>
<dbReference type="NCBIfam" id="TIGR01726">
    <property type="entry name" value="HEQRo_perm_3TM"/>
    <property type="match status" value="1"/>
</dbReference>
<keyword evidence="7 12" id="KW-1133">Transmembrane helix</keyword>
<evidence type="ECO:0000256" key="3">
    <source>
        <dbReference type="ARBA" id="ARBA00022448"/>
    </source>
</evidence>
<comment type="similarity">
    <text evidence="2">Belongs to the binding-protein-dependent transport system permease family. HisMQ subfamily.</text>
</comment>
<evidence type="ECO:0000256" key="6">
    <source>
        <dbReference type="ARBA" id="ARBA00022970"/>
    </source>
</evidence>
<dbReference type="InterPro" id="IPR035906">
    <property type="entry name" value="MetI-like_sf"/>
</dbReference>
<dbReference type="SUPFAM" id="SSF161098">
    <property type="entry name" value="MetI-like"/>
    <property type="match status" value="1"/>
</dbReference>
<evidence type="ECO:0000256" key="1">
    <source>
        <dbReference type="ARBA" id="ARBA00004429"/>
    </source>
</evidence>
<keyword evidence="5 12" id="KW-0812">Transmembrane</keyword>
<keyword evidence="8 12" id="KW-0472">Membrane</keyword>
<feature type="transmembrane region" description="Helical" evidence="12">
    <location>
        <begin position="173"/>
        <end position="191"/>
    </location>
</feature>
<keyword evidence="3 12" id="KW-0813">Transport</keyword>
<feature type="transmembrane region" description="Helical" evidence="12">
    <location>
        <begin position="28"/>
        <end position="48"/>
    </location>
</feature>
<dbReference type="GO" id="GO:0006865">
    <property type="term" value="P:amino acid transport"/>
    <property type="evidence" value="ECO:0007669"/>
    <property type="project" value="UniProtKB-KW"/>
</dbReference>
<sequence>MLSSFDFGAIWRAVPYLFVEGMTFTLKLMLVAGGCGLILGFVLATMRLSGVSALDRIARAYVWLFRAVPLVLGLFWFYFLVPFIGGWITGRDRPLEVSAVAAAYVTFALYDAAYFSETIRAGIKAVSRGQLQAAYALGMPYIKVMRYIILPQALTKMLPVLLTQVIILFQDTSLVYVLSVTDFFGAAVKIAQRDNRLIEMYSLIALVYLAVSVMGTIYVQRLQSKLASGMRKSVTS</sequence>
<organism evidence="14 15">
    <name type="scientific">Alicycliphilus denitrificans</name>
    <dbReference type="NCBI Taxonomy" id="179636"/>
    <lineage>
        <taxon>Bacteria</taxon>
        <taxon>Pseudomonadati</taxon>
        <taxon>Pseudomonadota</taxon>
        <taxon>Betaproteobacteria</taxon>
        <taxon>Burkholderiales</taxon>
        <taxon>Comamonadaceae</taxon>
        <taxon>Alicycliphilus</taxon>
    </lineage>
</organism>
<dbReference type="InterPro" id="IPR043429">
    <property type="entry name" value="ArtM/GltK/GlnP/TcyL/YhdX-like"/>
</dbReference>
<comment type="function">
    <text evidence="9">Part of the ABC transporter complex GltIJKL involved in glutamate and aspartate uptake. Probably responsible for the translocation of the substrate across the membrane.</text>
</comment>
<evidence type="ECO:0000256" key="10">
    <source>
        <dbReference type="ARBA" id="ARBA00062718"/>
    </source>
</evidence>
<protein>
    <recommendedName>
        <fullName evidence="11">Glutamate/aspartate import permease protein GltK</fullName>
    </recommendedName>
</protein>
<feature type="transmembrane region" description="Helical" evidence="12">
    <location>
        <begin position="97"/>
        <end position="115"/>
    </location>
</feature>
<dbReference type="InterPro" id="IPR000515">
    <property type="entry name" value="MetI-like"/>
</dbReference>
<evidence type="ECO:0000256" key="12">
    <source>
        <dbReference type="RuleBase" id="RU363032"/>
    </source>
</evidence>
<evidence type="ECO:0000256" key="9">
    <source>
        <dbReference type="ARBA" id="ARBA00060298"/>
    </source>
</evidence>
<comment type="subcellular location">
    <subcellularLocation>
        <location evidence="1">Cell inner membrane</location>
        <topology evidence="1">Multi-pass membrane protein</topology>
    </subcellularLocation>
    <subcellularLocation>
        <location evidence="12">Cell membrane</location>
        <topology evidence="12">Multi-pass membrane protein</topology>
    </subcellularLocation>
</comment>
<dbReference type="PROSITE" id="PS50928">
    <property type="entry name" value="ABC_TM1"/>
    <property type="match status" value="1"/>
</dbReference>
<comment type="subunit">
    <text evidence="10">The complex is composed of two ATP-binding proteins (GltL), two transmembrane proteins (GltJ and GltK) and a solute-binding protein (GltI).</text>
</comment>
<keyword evidence="4" id="KW-1003">Cell membrane</keyword>
<proteinExistence type="inferred from homology"/>
<dbReference type="GO" id="GO:0022857">
    <property type="term" value="F:transmembrane transporter activity"/>
    <property type="evidence" value="ECO:0007669"/>
    <property type="project" value="InterPro"/>
</dbReference>
<evidence type="ECO:0000256" key="4">
    <source>
        <dbReference type="ARBA" id="ARBA00022475"/>
    </source>
</evidence>
<keyword evidence="6" id="KW-0029">Amino-acid transport</keyword>
<dbReference type="Gene3D" id="1.10.3720.10">
    <property type="entry name" value="MetI-like"/>
    <property type="match status" value="1"/>
</dbReference>
<reference evidence="14 15" key="1">
    <citation type="submission" date="2020-05" db="EMBL/GenBank/DDBJ databases">
        <title>Complete genome sequence of Alicycliphilus denitrificans DP3.</title>
        <authorList>
            <person name="Chen X."/>
        </authorList>
    </citation>
    <scope>NUCLEOTIDE SEQUENCE [LARGE SCALE GENOMIC DNA]</scope>
    <source>
        <strain evidence="14 15">DP3</strain>
    </source>
</reference>
<dbReference type="RefSeq" id="WP_168728172.1">
    <property type="nucleotide sequence ID" value="NZ_CP051298.1"/>
</dbReference>
<dbReference type="InterPro" id="IPR010065">
    <property type="entry name" value="AA_ABC_transptr_permease_3TM"/>
</dbReference>
<dbReference type="PANTHER" id="PTHR30614:SF1">
    <property type="entry name" value="GLUTAMATE_ASPARTATE IMPORT PERMEASE PROTEIN GLTK"/>
    <property type="match status" value="1"/>
</dbReference>
<evidence type="ECO:0000256" key="5">
    <source>
        <dbReference type="ARBA" id="ARBA00022692"/>
    </source>
</evidence>
<feature type="transmembrane region" description="Helical" evidence="12">
    <location>
        <begin position="203"/>
        <end position="220"/>
    </location>
</feature>
<evidence type="ECO:0000313" key="14">
    <source>
        <dbReference type="EMBL" id="QKD46278.1"/>
    </source>
</evidence>
<evidence type="ECO:0000256" key="11">
    <source>
        <dbReference type="ARBA" id="ARBA00073645"/>
    </source>
</evidence>
<dbReference type="Proteomes" id="UP000500755">
    <property type="component" value="Chromosome"/>
</dbReference>
<evidence type="ECO:0000259" key="13">
    <source>
        <dbReference type="PROSITE" id="PS50928"/>
    </source>
</evidence>
<evidence type="ECO:0000256" key="7">
    <source>
        <dbReference type="ARBA" id="ARBA00022989"/>
    </source>
</evidence>
<evidence type="ECO:0000256" key="2">
    <source>
        <dbReference type="ARBA" id="ARBA00010072"/>
    </source>
</evidence>
<feature type="transmembrane region" description="Helical" evidence="12">
    <location>
        <begin position="60"/>
        <end position="85"/>
    </location>
</feature>
<name>A0A858ZZL2_9BURK</name>
<dbReference type="PANTHER" id="PTHR30614">
    <property type="entry name" value="MEMBRANE COMPONENT OF AMINO ACID ABC TRANSPORTER"/>
    <property type="match status" value="1"/>
</dbReference>
<dbReference type="FunFam" id="1.10.3720.10:FF:000006">
    <property type="entry name" value="Glutamate/aspartate ABC transporter, permease protein GltK"/>
    <property type="match status" value="1"/>
</dbReference>
<accession>A0A858ZZL2</accession>
<evidence type="ECO:0000313" key="15">
    <source>
        <dbReference type="Proteomes" id="UP000500755"/>
    </source>
</evidence>
<evidence type="ECO:0000256" key="8">
    <source>
        <dbReference type="ARBA" id="ARBA00023136"/>
    </source>
</evidence>
<dbReference type="EMBL" id="CP051298">
    <property type="protein sequence ID" value="QKD46278.1"/>
    <property type="molecule type" value="Genomic_DNA"/>
</dbReference>
<dbReference type="AlphaFoldDB" id="A0A858ZZL2"/>